<protein>
    <recommendedName>
        <fullName evidence="6">Gram-positive cocci surface proteins LPxTG domain-containing protein</fullName>
    </recommendedName>
</protein>
<keyword evidence="2" id="KW-0472">Membrane</keyword>
<dbReference type="EMBL" id="JACHJO010000004">
    <property type="protein sequence ID" value="MBB6119654.1"/>
    <property type="molecule type" value="Genomic_DNA"/>
</dbReference>
<keyword evidence="3" id="KW-0732">Signal</keyword>
<keyword evidence="2" id="KW-1133">Transmembrane helix</keyword>
<feature type="transmembrane region" description="Helical" evidence="2">
    <location>
        <begin position="331"/>
        <end position="351"/>
    </location>
</feature>
<organism evidence="4 5">
    <name type="scientific">Nocardiopsis algeriensis</name>
    <dbReference type="NCBI Taxonomy" id="1478215"/>
    <lineage>
        <taxon>Bacteria</taxon>
        <taxon>Bacillati</taxon>
        <taxon>Actinomycetota</taxon>
        <taxon>Actinomycetes</taxon>
        <taxon>Streptosporangiales</taxon>
        <taxon>Nocardiopsidaceae</taxon>
        <taxon>Nocardiopsis</taxon>
    </lineage>
</organism>
<dbReference type="AlphaFoldDB" id="A0A841INI9"/>
<gene>
    <name evidence="4" type="ORF">FHS13_001603</name>
</gene>
<feature type="chain" id="PRO_5032809757" description="Gram-positive cocci surface proteins LPxTG domain-containing protein" evidence="3">
    <location>
        <begin position="29"/>
        <end position="357"/>
    </location>
</feature>
<evidence type="ECO:0000256" key="2">
    <source>
        <dbReference type="SAM" id="Phobius"/>
    </source>
</evidence>
<evidence type="ECO:0000313" key="5">
    <source>
        <dbReference type="Proteomes" id="UP000536604"/>
    </source>
</evidence>
<reference evidence="4 5" key="1">
    <citation type="submission" date="2020-08" db="EMBL/GenBank/DDBJ databases">
        <title>Genomic Encyclopedia of Type Strains, Phase III (KMG-III): the genomes of soil and plant-associated and newly described type strains.</title>
        <authorList>
            <person name="Whitman W."/>
        </authorList>
    </citation>
    <scope>NUCLEOTIDE SEQUENCE [LARGE SCALE GENOMIC DNA]</scope>
    <source>
        <strain evidence="4 5">CECT 8712</strain>
    </source>
</reference>
<feature type="compositionally biased region" description="Low complexity" evidence="1">
    <location>
        <begin position="235"/>
        <end position="256"/>
    </location>
</feature>
<keyword evidence="2" id="KW-0812">Transmembrane</keyword>
<dbReference type="RefSeq" id="WP_184289896.1">
    <property type="nucleotide sequence ID" value="NZ_JACHJO010000004.1"/>
</dbReference>
<name>A0A841INI9_9ACTN</name>
<evidence type="ECO:0000256" key="3">
    <source>
        <dbReference type="SAM" id="SignalP"/>
    </source>
</evidence>
<feature type="region of interest" description="Disordered" evidence="1">
    <location>
        <begin position="235"/>
        <end position="330"/>
    </location>
</feature>
<evidence type="ECO:0000256" key="1">
    <source>
        <dbReference type="SAM" id="MobiDB-lite"/>
    </source>
</evidence>
<sequence length="357" mass="35036">MTVARMLAGTVVPAALLGASVLSAPAQADTAFPASAGSTLVGLSATHAEGTTEGVWGRVYTSSEVGGEYPSADLSSDPSGLLDLATVGGSESLVNTTASGGGRAEAEASISGGFELRLPGYQAPAVGLATLHHSLRCDFSGNLEWESRLDGGSGGNDHVVTVFGTPIPVDEPRVSTTVPVPGQDMTADVTVENAEPTDPTAAGGDLYTRVTAEADGATLFDLTLGAVSVDCSEAAAGAGEEPAGEPPAETESAPPRADGEPRGGTPGEEEPVPGTGVPEPGADAPGSPEGSESTRPDPQDNDATGGTEEADGGSGETDGTRATGGLPVTGGALAGLIALGLLTAGIGGLALRLARRN</sequence>
<feature type="compositionally biased region" description="Low complexity" evidence="1">
    <location>
        <begin position="272"/>
        <end position="281"/>
    </location>
</feature>
<accession>A0A841INI9</accession>
<comment type="caution">
    <text evidence="4">The sequence shown here is derived from an EMBL/GenBank/DDBJ whole genome shotgun (WGS) entry which is preliminary data.</text>
</comment>
<feature type="signal peptide" evidence="3">
    <location>
        <begin position="1"/>
        <end position="28"/>
    </location>
</feature>
<evidence type="ECO:0000313" key="4">
    <source>
        <dbReference type="EMBL" id="MBB6119654.1"/>
    </source>
</evidence>
<keyword evidence="5" id="KW-1185">Reference proteome</keyword>
<evidence type="ECO:0008006" key="6">
    <source>
        <dbReference type="Google" id="ProtNLM"/>
    </source>
</evidence>
<proteinExistence type="predicted"/>
<dbReference type="Proteomes" id="UP000536604">
    <property type="component" value="Unassembled WGS sequence"/>
</dbReference>